<comment type="catalytic activity">
    <reaction evidence="7">
        <text>L-threonyl-[protein] + ATP = O-phospho-L-threonyl-[protein] + ADP + H(+)</text>
        <dbReference type="Rhea" id="RHEA:46608"/>
        <dbReference type="Rhea" id="RHEA-COMP:11060"/>
        <dbReference type="Rhea" id="RHEA-COMP:11605"/>
        <dbReference type="ChEBI" id="CHEBI:15378"/>
        <dbReference type="ChEBI" id="CHEBI:30013"/>
        <dbReference type="ChEBI" id="CHEBI:30616"/>
        <dbReference type="ChEBI" id="CHEBI:61977"/>
        <dbReference type="ChEBI" id="CHEBI:456216"/>
        <dbReference type="EC" id="2.7.11.1"/>
    </reaction>
</comment>
<dbReference type="OrthoDB" id="68483at2759"/>
<evidence type="ECO:0000259" key="11">
    <source>
        <dbReference type="PROSITE" id="PS50011"/>
    </source>
</evidence>
<dbReference type="GO" id="GO:0004674">
    <property type="term" value="F:protein serine/threonine kinase activity"/>
    <property type="evidence" value="ECO:0007669"/>
    <property type="project" value="UniProtKB-KW"/>
</dbReference>
<dbReference type="eggNOG" id="KOG0585">
    <property type="taxonomic scope" value="Eukaryota"/>
</dbReference>
<dbReference type="Gene3D" id="3.30.200.20">
    <property type="entry name" value="Phosphorylase Kinase, domain 1"/>
    <property type="match status" value="1"/>
</dbReference>
<feature type="compositionally biased region" description="Basic and acidic residues" evidence="10">
    <location>
        <begin position="1306"/>
        <end position="1316"/>
    </location>
</feature>
<evidence type="ECO:0000256" key="2">
    <source>
        <dbReference type="ARBA" id="ARBA00022527"/>
    </source>
</evidence>
<dbReference type="FunFam" id="1.10.510.10:FF:000614">
    <property type="entry name" value="Serine/threonine protein kinase, putative"/>
    <property type="match status" value="1"/>
</dbReference>
<feature type="compositionally biased region" description="Low complexity" evidence="10">
    <location>
        <begin position="300"/>
        <end position="312"/>
    </location>
</feature>
<dbReference type="HOGENOM" id="CLU_004329_0_0_1"/>
<dbReference type="OMA" id="HRVRETH"/>
<dbReference type="EMBL" id="GL988032">
    <property type="protein sequence ID" value="EGS23999.1"/>
    <property type="molecule type" value="Genomic_DNA"/>
</dbReference>
<name>G0RYL3_CHATD</name>
<feature type="region of interest" description="Disordered" evidence="10">
    <location>
        <begin position="831"/>
        <end position="880"/>
    </location>
</feature>
<dbReference type="RefSeq" id="XP_006691241.1">
    <property type="nucleotide sequence ID" value="XM_006691178.1"/>
</dbReference>
<evidence type="ECO:0000256" key="6">
    <source>
        <dbReference type="ARBA" id="ARBA00022840"/>
    </source>
</evidence>
<dbReference type="KEGG" id="cthr:CTHT_0007100"/>
<feature type="compositionally biased region" description="Pro residues" evidence="10">
    <location>
        <begin position="1022"/>
        <end position="1031"/>
    </location>
</feature>
<dbReference type="STRING" id="759272.G0RYL3"/>
<dbReference type="InterPro" id="IPR011009">
    <property type="entry name" value="Kinase-like_dom_sf"/>
</dbReference>
<feature type="region of interest" description="Disordered" evidence="10">
    <location>
        <begin position="1167"/>
        <end position="1316"/>
    </location>
</feature>
<keyword evidence="6 9" id="KW-0067">ATP-binding</keyword>
<sequence length="1316" mass="145745">MEPHQSGQQPPHYPHSQPPQTHRHRPSHSHLRDILQFASSSHTMPHHRTAHSTPVSSPGLFSPTVARSSTSLSPSHPHQQGGCDNVTPASASTPYLHPLQGPPHKVRETHKALVEHDNVTGRKYINNYEIIEELGRGVHGKVKLARNTENGEFVAIKIIPRFSKKRRLGKVTAMSTQDKSRREIAILKKIRHPNIVALLEIIDDPELKKIYMVLEHVELGEVVWRKKGLPYICLYERRRIEREMRGEQPTPQELEFERLLEQRQILRDAERAKQRAKAQAASADYWSLEYGQGEDSPVVASSRRNSSAGAGACPSQAPAGTGPSNPESDDMETESALSSKPGSSTALDSIFNVANLDENTLQGTTSSLQHLIMANPWLEYSKDDPYTDDFSYVPCFTIDQARQTFRDTVLGLEYLHWEGVIHRDIKPANLLWTKDYRVKIADFGVSYFGRPLRDGEPDDTISESEAKELDNELELAKTVGTPAFFAPELCATDLWDSPPGHPPKVTEQIDVWSLGVTLYCLIYARLPFLAEDEWQMYRKIANEEVYIPTRRLRPVDPSTKPNEKSLYTRINGPPYRDDEDLLYEDIDPNLQDLLRKMLTKNPEKRIRLREVKRHPWVTDGIPNVQQWLEETDPARKNSGQKIQVDEKDLSHAVIPLTLLERARSVVKKIGRVIHRGERAESVSTRRRAPSSAASTAGDTSISGMVTPQHHHARRGSLRPDEHVPPSFSQQTTPQGNRPLTHSALASHQEQASPSRHTPPPQQQQQQQQQHKSTAGAFFNALRRPLELVTNIPRDELTAHHPSPFAHRPLPRHGHARSLTNNFLWLTPTTSNEAQTAPATPVFDNPAEDTTKSLRSTRDAKLVAEDSSRSRSVDRGSLASTEKRISALSTAAAAPGNYHAAAPLLRSARTMEFPRGLENVAPQSTVIRRPSSPSTLTGYQHGHFRSDPNINNKQRISVDIDERPMTAHRVDDHGSGSVTREPRQTTITLAPSPTIQAPVRTAPPAEQPTQDQSVDLSSEPDPAQIPCPPSPPSRDETIPTGKSSSSTSMGAMTTPLTSPSESASPVYGSNSQVSKKDSSEQIFTFQSDPSLPALLSSTSSVSADPEGDFLGNPGVVSRSSIVNTTDSLTPQALTKEPISGFPLEMNDDVLPPDEAVPVKLDDRPHSAAAAIPSHHPPAFRSPHQNHAVPFAPSPLSIVTTPPHAHRHHPSLPVSAHPWRSPPSASPFTQYRRGSLASNFRRRDESEDEGSDSDEGFLTMAKLKKKVSTSTVMSSNNRDSEERLGSGLFMGDNPRRRDTSVSAGSTDTAKKLVMPEDE</sequence>
<dbReference type="PROSITE" id="PS50011">
    <property type="entry name" value="PROTEIN_KINASE_DOM"/>
    <property type="match status" value="1"/>
</dbReference>
<dbReference type="FunFam" id="3.30.200.20:FF:000206">
    <property type="entry name" value="Serine/threonine-protein kinase Ssp1"/>
    <property type="match status" value="1"/>
</dbReference>
<evidence type="ECO:0000256" key="1">
    <source>
        <dbReference type="ARBA" id="ARBA00012513"/>
    </source>
</evidence>
<dbReference type="PROSITE" id="PS00107">
    <property type="entry name" value="PROTEIN_KINASE_ATP"/>
    <property type="match status" value="1"/>
</dbReference>
<dbReference type="SMART" id="SM00220">
    <property type="entry name" value="S_TKc"/>
    <property type="match status" value="1"/>
</dbReference>
<feature type="compositionally biased region" description="Low complexity" evidence="10">
    <location>
        <begin position="1"/>
        <end position="10"/>
    </location>
</feature>
<evidence type="ECO:0000256" key="9">
    <source>
        <dbReference type="PROSITE-ProRule" id="PRU10141"/>
    </source>
</evidence>
<dbReference type="GeneID" id="18254748"/>
<feature type="region of interest" description="Disordered" evidence="10">
    <location>
        <begin position="927"/>
        <end position="949"/>
    </location>
</feature>
<protein>
    <recommendedName>
        <fullName evidence="1">non-specific serine/threonine protein kinase</fullName>
        <ecNumber evidence="1">2.7.11.1</ecNumber>
    </recommendedName>
</protein>
<feature type="compositionally biased region" description="Low complexity" evidence="10">
    <location>
        <begin position="1037"/>
        <end position="1054"/>
    </location>
</feature>
<dbReference type="GO" id="GO:0042149">
    <property type="term" value="P:cellular response to glucose starvation"/>
    <property type="evidence" value="ECO:0007669"/>
    <property type="project" value="UniProtKB-ARBA"/>
</dbReference>
<keyword evidence="3" id="KW-0808">Transferase</keyword>
<dbReference type="PANTHER" id="PTHR43895:SF152">
    <property type="entry name" value="SERINE_THREONINE-PROTEIN KINASE TOS3"/>
    <property type="match status" value="1"/>
</dbReference>
<keyword evidence="4 9" id="KW-0547">Nucleotide-binding</keyword>
<feature type="compositionally biased region" description="Basic and acidic residues" evidence="10">
    <location>
        <begin position="848"/>
        <end position="873"/>
    </location>
</feature>
<feature type="compositionally biased region" description="Polar residues" evidence="10">
    <location>
        <begin position="335"/>
        <end position="344"/>
    </location>
</feature>
<evidence type="ECO:0000256" key="5">
    <source>
        <dbReference type="ARBA" id="ARBA00022777"/>
    </source>
</evidence>
<feature type="compositionally biased region" description="Polar residues" evidence="10">
    <location>
        <begin position="983"/>
        <end position="994"/>
    </location>
</feature>
<dbReference type="InterPro" id="IPR017441">
    <property type="entry name" value="Protein_kinase_ATP_BS"/>
</dbReference>
<dbReference type="GO" id="GO:0001558">
    <property type="term" value="P:regulation of cell growth"/>
    <property type="evidence" value="ECO:0007669"/>
    <property type="project" value="UniProtKB-ARBA"/>
</dbReference>
<feature type="region of interest" description="Disordered" evidence="10">
    <location>
        <begin position="295"/>
        <end position="344"/>
    </location>
</feature>
<proteinExistence type="predicted"/>
<gene>
    <name evidence="12" type="ORF">CTHT_0007100</name>
</gene>
<dbReference type="PANTHER" id="PTHR43895">
    <property type="entry name" value="CALCIUM/CALMODULIN-DEPENDENT PROTEIN KINASE KINASE-RELATED"/>
    <property type="match status" value="1"/>
</dbReference>
<feature type="compositionally biased region" description="Polar residues" evidence="10">
    <location>
        <begin position="726"/>
        <end position="755"/>
    </location>
</feature>
<keyword evidence="5" id="KW-0418">Kinase</keyword>
<feature type="region of interest" description="Disordered" evidence="10">
    <location>
        <begin position="1"/>
        <end position="108"/>
    </location>
</feature>
<feature type="region of interest" description="Disordered" evidence="10">
    <location>
        <begin position="966"/>
        <end position="1079"/>
    </location>
</feature>
<feature type="region of interest" description="Disordered" evidence="10">
    <location>
        <begin position="677"/>
        <end position="773"/>
    </location>
</feature>
<feature type="compositionally biased region" description="Acidic residues" evidence="10">
    <location>
        <begin position="1244"/>
        <end position="1253"/>
    </location>
</feature>
<feature type="compositionally biased region" description="Low complexity" evidence="10">
    <location>
        <begin position="1167"/>
        <end position="1177"/>
    </location>
</feature>
<evidence type="ECO:0000313" key="13">
    <source>
        <dbReference type="Proteomes" id="UP000008066"/>
    </source>
</evidence>
<dbReference type="Proteomes" id="UP000008066">
    <property type="component" value="Unassembled WGS sequence"/>
</dbReference>
<dbReference type="InterPro" id="IPR000719">
    <property type="entry name" value="Prot_kinase_dom"/>
</dbReference>
<dbReference type="Gene3D" id="1.10.510.10">
    <property type="entry name" value="Transferase(Phosphotransferase) domain 1"/>
    <property type="match status" value="1"/>
</dbReference>
<feature type="binding site" evidence="9">
    <location>
        <position position="157"/>
    </location>
    <ligand>
        <name>ATP</name>
        <dbReference type="ChEBI" id="CHEBI:30616"/>
    </ligand>
</feature>
<feature type="compositionally biased region" description="Polar residues" evidence="10">
    <location>
        <begin position="65"/>
        <end position="78"/>
    </location>
</feature>
<dbReference type="CDD" id="cd14008">
    <property type="entry name" value="STKc_LKB1_CaMKK"/>
    <property type="match status" value="1"/>
</dbReference>
<evidence type="ECO:0000256" key="10">
    <source>
        <dbReference type="SAM" id="MobiDB-lite"/>
    </source>
</evidence>
<evidence type="ECO:0000256" key="7">
    <source>
        <dbReference type="ARBA" id="ARBA00047899"/>
    </source>
</evidence>
<reference evidence="12 13" key="1">
    <citation type="journal article" date="2011" name="Cell">
        <title>Insight into structure and assembly of the nuclear pore complex by utilizing the genome of a eukaryotic thermophile.</title>
        <authorList>
            <person name="Amlacher S."/>
            <person name="Sarges P."/>
            <person name="Flemming D."/>
            <person name="van Noort V."/>
            <person name="Kunze R."/>
            <person name="Devos D.P."/>
            <person name="Arumugam M."/>
            <person name="Bork P."/>
            <person name="Hurt E."/>
        </authorList>
    </citation>
    <scope>NUCLEOTIDE SEQUENCE [LARGE SCALE GENOMIC DNA]</scope>
    <source>
        <strain evidence="13">DSM 1495 / CBS 144.50 / IMI 039719</strain>
    </source>
</reference>
<dbReference type="GO" id="GO:0007165">
    <property type="term" value="P:signal transduction"/>
    <property type="evidence" value="ECO:0007669"/>
    <property type="project" value="TreeGrafter"/>
</dbReference>
<dbReference type="SUPFAM" id="SSF56112">
    <property type="entry name" value="Protein kinase-like (PK-like)"/>
    <property type="match status" value="1"/>
</dbReference>
<keyword evidence="13" id="KW-1185">Reference proteome</keyword>
<evidence type="ECO:0000256" key="8">
    <source>
        <dbReference type="ARBA" id="ARBA00048679"/>
    </source>
</evidence>
<dbReference type="GO" id="GO:0005524">
    <property type="term" value="F:ATP binding"/>
    <property type="evidence" value="ECO:0007669"/>
    <property type="project" value="UniProtKB-UniRule"/>
</dbReference>
<keyword evidence="2" id="KW-0723">Serine/threonine-protein kinase</keyword>
<feature type="compositionally biased region" description="Polar residues" evidence="10">
    <location>
        <begin position="1055"/>
        <end position="1072"/>
    </location>
</feature>
<dbReference type="EC" id="2.7.11.1" evidence="1"/>
<comment type="catalytic activity">
    <reaction evidence="8">
        <text>L-seryl-[protein] + ATP = O-phospho-L-seryl-[protein] + ADP + H(+)</text>
        <dbReference type="Rhea" id="RHEA:17989"/>
        <dbReference type="Rhea" id="RHEA-COMP:9863"/>
        <dbReference type="Rhea" id="RHEA-COMP:11604"/>
        <dbReference type="ChEBI" id="CHEBI:15378"/>
        <dbReference type="ChEBI" id="CHEBI:29999"/>
        <dbReference type="ChEBI" id="CHEBI:30616"/>
        <dbReference type="ChEBI" id="CHEBI:83421"/>
        <dbReference type="ChEBI" id="CHEBI:456216"/>
        <dbReference type="EC" id="2.7.11.1"/>
    </reaction>
</comment>
<feature type="domain" description="Protein kinase" evidence="11">
    <location>
        <begin position="128"/>
        <end position="617"/>
    </location>
</feature>
<evidence type="ECO:0000256" key="4">
    <source>
        <dbReference type="ARBA" id="ARBA00022741"/>
    </source>
</evidence>
<organism evidence="13">
    <name type="scientific">Chaetomium thermophilum (strain DSM 1495 / CBS 144.50 / IMI 039719)</name>
    <name type="common">Thermochaetoides thermophila</name>
    <dbReference type="NCBI Taxonomy" id="759272"/>
    <lineage>
        <taxon>Eukaryota</taxon>
        <taxon>Fungi</taxon>
        <taxon>Dikarya</taxon>
        <taxon>Ascomycota</taxon>
        <taxon>Pezizomycotina</taxon>
        <taxon>Sordariomycetes</taxon>
        <taxon>Sordariomycetidae</taxon>
        <taxon>Sordariales</taxon>
        <taxon>Chaetomiaceae</taxon>
        <taxon>Thermochaetoides</taxon>
    </lineage>
</organism>
<evidence type="ECO:0000313" key="12">
    <source>
        <dbReference type="EMBL" id="EGS23999.1"/>
    </source>
</evidence>
<dbReference type="Pfam" id="PF00069">
    <property type="entry name" value="Pkinase"/>
    <property type="match status" value="2"/>
</dbReference>
<feature type="compositionally biased region" description="Polar residues" evidence="10">
    <location>
        <begin position="927"/>
        <end position="937"/>
    </location>
</feature>
<feature type="compositionally biased region" description="Polar residues" evidence="10">
    <location>
        <begin position="1006"/>
        <end position="1015"/>
    </location>
</feature>
<evidence type="ECO:0000256" key="3">
    <source>
        <dbReference type="ARBA" id="ARBA00022679"/>
    </source>
</evidence>
<accession>G0RYL3</accession>